<accession>A0ABW1AL10</accession>
<evidence type="ECO:0000313" key="2">
    <source>
        <dbReference type="EMBL" id="MFC5767870.1"/>
    </source>
</evidence>
<feature type="domain" description="VOC" evidence="1">
    <location>
        <begin position="6"/>
        <end position="121"/>
    </location>
</feature>
<dbReference type="Proteomes" id="UP001595974">
    <property type="component" value="Unassembled WGS sequence"/>
</dbReference>
<keyword evidence="3" id="KW-1185">Reference proteome</keyword>
<dbReference type="InterPro" id="IPR004360">
    <property type="entry name" value="Glyas_Fos-R_dOase_dom"/>
</dbReference>
<sequence length="291" mass="32591">MSLVKRLAYVEIEASDLDRWTVFGRDVFGCELAAGSTADSLQFRIDARPWRIQVSRGARDDLKTIGLEVAGRDGLREVCARLEKAGHPFRMATKEQCEARGVYEMCLLVDPSGIEVEVSYGSLLQPQRPFCAAVGHGGFVTGEQGLGHLMLVVDDPLRVQQFYGDVMGFITSDYVSTKNYGGLAGDFIFMRCNPRHHTLAFGSLPIPRRLGHLMLQVSRIDDVGLTLDRVHAHGFRQTRSIGRHVNDNMFSFYCESPSRLQFECGWGGLEMEDDSDVKLFDVTSMWGHKHL</sequence>
<proteinExistence type="predicted"/>
<gene>
    <name evidence="2" type="ORF">ACFPTN_00630</name>
</gene>
<name>A0ABW1AL10_9RHOO</name>
<dbReference type="RefSeq" id="WP_096451419.1">
    <property type="nucleotide sequence ID" value="NZ_JBHSOG010000005.1"/>
</dbReference>
<evidence type="ECO:0000259" key="1">
    <source>
        <dbReference type="PROSITE" id="PS51819"/>
    </source>
</evidence>
<dbReference type="Gene3D" id="3.10.180.10">
    <property type="entry name" value="2,3-Dihydroxybiphenyl 1,2-Dioxygenase, domain 1"/>
    <property type="match status" value="2"/>
</dbReference>
<dbReference type="InterPro" id="IPR037523">
    <property type="entry name" value="VOC_core"/>
</dbReference>
<comment type="caution">
    <text evidence="2">The sequence shown here is derived from an EMBL/GenBank/DDBJ whole genome shotgun (WGS) entry which is preliminary data.</text>
</comment>
<reference evidence="3" key="1">
    <citation type="journal article" date="2019" name="Int. J. Syst. Evol. Microbiol.">
        <title>The Global Catalogue of Microorganisms (GCM) 10K type strain sequencing project: providing services to taxonomists for standard genome sequencing and annotation.</title>
        <authorList>
            <consortium name="The Broad Institute Genomics Platform"/>
            <consortium name="The Broad Institute Genome Sequencing Center for Infectious Disease"/>
            <person name="Wu L."/>
            <person name="Ma J."/>
        </authorList>
    </citation>
    <scope>NUCLEOTIDE SEQUENCE [LARGE SCALE GENOMIC DNA]</scope>
    <source>
        <strain evidence="3">SHR3</strain>
    </source>
</reference>
<dbReference type="InterPro" id="IPR029068">
    <property type="entry name" value="Glyas_Bleomycin-R_OHBP_Dase"/>
</dbReference>
<dbReference type="Pfam" id="PF22632">
    <property type="entry name" value="BphC_D1"/>
    <property type="match status" value="1"/>
</dbReference>
<organism evidence="2 3">
    <name type="scientific">Thauera sinica</name>
    <dbReference type="NCBI Taxonomy" id="2665146"/>
    <lineage>
        <taxon>Bacteria</taxon>
        <taxon>Pseudomonadati</taxon>
        <taxon>Pseudomonadota</taxon>
        <taxon>Betaproteobacteria</taxon>
        <taxon>Rhodocyclales</taxon>
        <taxon>Zoogloeaceae</taxon>
        <taxon>Thauera</taxon>
    </lineage>
</organism>
<dbReference type="CDD" id="cd07252">
    <property type="entry name" value="BphC1-RGP6_N_like"/>
    <property type="match status" value="1"/>
</dbReference>
<dbReference type="PROSITE" id="PS51819">
    <property type="entry name" value="VOC"/>
    <property type="match status" value="2"/>
</dbReference>
<feature type="domain" description="VOC" evidence="1">
    <location>
        <begin position="145"/>
        <end position="267"/>
    </location>
</feature>
<dbReference type="EMBL" id="JBHSOG010000005">
    <property type="protein sequence ID" value="MFC5767870.1"/>
    <property type="molecule type" value="Genomic_DNA"/>
</dbReference>
<dbReference type="CDD" id="cd07237">
    <property type="entry name" value="BphC1-RGP6_C_like"/>
    <property type="match status" value="1"/>
</dbReference>
<protein>
    <submittedName>
        <fullName evidence="2">VOC family protein</fullName>
    </submittedName>
</protein>
<evidence type="ECO:0000313" key="3">
    <source>
        <dbReference type="Proteomes" id="UP001595974"/>
    </source>
</evidence>
<dbReference type="SUPFAM" id="SSF54593">
    <property type="entry name" value="Glyoxalase/Bleomycin resistance protein/Dihydroxybiphenyl dioxygenase"/>
    <property type="match status" value="1"/>
</dbReference>
<dbReference type="Pfam" id="PF00903">
    <property type="entry name" value="Glyoxalase"/>
    <property type="match status" value="1"/>
</dbReference>